<dbReference type="GO" id="GO:0005634">
    <property type="term" value="C:nucleus"/>
    <property type="evidence" value="ECO:0007669"/>
    <property type="project" value="TreeGrafter"/>
</dbReference>
<evidence type="ECO:0000256" key="1">
    <source>
        <dbReference type="ARBA" id="ARBA00022705"/>
    </source>
</evidence>
<name>A0A0N0RSD2_9BASI</name>
<dbReference type="InterPro" id="IPR041664">
    <property type="entry name" value="AAA_16"/>
</dbReference>
<dbReference type="InterPro" id="IPR041083">
    <property type="entry name" value="AAA_lid_10"/>
</dbReference>
<feature type="compositionally biased region" description="Low complexity" evidence="2">
    <location>
        <begin position="35"/>
        <end position="48"/>
    </location>
</feature>
<proteinExistence type="predicted"/>
<keyword evidence="1" id="KW-0235">DNA replication</keyword>
<dbReference type="InterPro" id="IPR050311">
    <property type="entry name" value="ORC1/CDC6"/>
</dbReference>
<dbReference type="AlphaFoldDB" id="A0A0N0RSD2"/>
<dbReference type="RefSeq" id="XP_017992511.1">
    <property type="nucleotide sequence ID" value="XM_018135215.1"/>
</dbReference>
<evidence type="ECO:0000313" key="4">
    <source>
        <dbReference type="EMBL" id="KOS14879.1"/>
    </source>
</evidence>
<dbReference type="GO" id="GO:0006270">
    <property type="term" value="P:DNA replication initiation"/>
    <property type="evidence" value="ECO:0007669"/>
    <property type="project" value="TreeGrafter"/>
</dbReference>
<dbReference type="VEuPathDB" id="FungiDB:Malapachy_0700"/>
<dbReference type="SUPFAM" id="SSF52540">
    <property type="entry name" value="P-loop containing nucleoside triphosphate hydrolases"/>
    <property type="match status" value="1"/>
</dbReference>
<dbReference type="GeneID" id="28727090"/>
<dbReference type="PANTHER" id="PTHR10763:SF26">
    <property type="entry name" value="CELL DIVISION CONTROL PROTEIN 6 HOMOLOG"/>
    <property type="match status" value="1"/>
</dbReference>
<organism evidence="4 5">
    <name type="scientific">Malassezia pachydermatis</name>
    <dbReference type="NCBI Taxonomy" id="77020"/>
    <lineage>
        <taxon>Eukaryota</taxon>
        <taxon>Fungi</taxon>
        <taxon>Dikarya</taxon>
        <taxon>Basidiomycota</taxon>
        <taxon>Ustilaginomycotina</taxon>
        <taxon>Malasseziomycetes</taxon>
        <taxon>Malasseziales</taxon>
        <taxon>Malasseziaceae</taxon>
        <taxon>Malassezia</taxon>
    </lineage>
</organism>
<dbReference type="STRING" id="77020.A0A0N0RSD2"/>
<evidence type="ECO:0000259" key="3">
    <source>
        <dbReference type="SMART" id="SM00382"/>
    </source>
</evidence>
<protein>
    <submittedName>
        <fullName evidence="4">Cell division control protein</fullName>
    </submittedName>
</protein>
<dbReference type="GO" id="GO:0051301">
    <property type="term" value="P:cell division"/>
    <property type="evidence" value="ECO:0007669"/>
    <property type="project" value="UniProtKB-KW"/>
</dbReference>
<dbReference type="Proteomes" id="UP000037751">
    <property type="component" value="Unassembled WGS sequence"/>
</dbReference>
<evidence type="ECO:0000256" key="2">
    <source>
        <dbReference type="SAM" id="MobiDB-lite"/>
    </source>
</evidence>
<dbReference type="SMART" id="SM00382">
    <property type="entry name" value="AAA"/>
    <property type="match status" value="1"/>
</dbReference>
<feature type="region of interest" description="Disordered" evidence="2">
    <location>
        <begin position="545"/>
        <end position="572"/>
    </location>
</feature>
<comment type="caution">
    <text evidence="4">The sequence shown here is derived from an EMBL/GenBank/DDBJ whole genome shotgun (WGS) entry which is preliminary data.</text>
</comment>
<feature type="compositionally biased region" description="Basic and acidic residues" evidence="2">
    <location>
        <begin position="642"/>
        <end position="652"/>
    </location>
</feature>
<dbReference type="Gene3D" id="3.40.50.300">
    <property type="entry name" value="P-loop containing nucleotide triphosphate hydrolases"/>
    <property type="match status" value="1"/>
</dbReference>
<keyword evidence="5" id="KW-1185">Reference proteome</keyword>
<feature type="compositionally biased region" description="Low complexity" evidence="2">
    <location>
        <begin position="546"/>
        <end position="561"/>
    </location>
</feature>
<sequence>MAMQLRSHTHIPLPEHNKDTLKLCKSARSKTHVVEAAGSEEATTSSAAMPRSQVACKDREPHDPTPNPPGSCASAPAATQPDENKENIAPIRQVSESVLVQEAETQRSWESIAMRTRHRQRASEATRAVRSNATSVPLLPRPPTTPKKRSLPTPPPSLHHQSDTPGTKRAKVEWDESLISPPMTPTKPKSVYAQARAALRENGAIVGRQQERAQLHSFLQACWAGQHDSHCLYISGMPGTGKTMLVRDVVRELVDASHVYINCVGLSHPQHIEAQWAHALGVESLTDETTWPQTSVPPKPLVIVIDEMDLLLHSQAHQALLHRLFCLPKQLQNYAPVALIGIANSLDLTERFVPLLRSKGIPPSMLHFAPLQADQVCELLTSRLHMTPELVSKPALQLLSRKLTATSGDIRRALDACRQALELAESDQLTKGGQPCVTPTHILRVLAHMTGNAQMARIRSLGVHAKLLLLAWVILQQQAASGLSKEATRGDGGVLLSDLEMAYAGMLQQDAAFVSPLGNSELLDVLERLEVQGLIRMHAEMGGGSMSSSYTKTSSRTSAAAPPAKRLSPSAKRAAAKQMLSTNRRIAPTVDRACIVRALTSGAESGSESSHTQTVVDAMSRLLRHADNDIARRTVWRNEEADRARTRREELGGGRTATSDL</sequence>
<feature type="region of interest" description="Disordered" evidence="2">
    <location>
        <begin position="642"/>
        <end position="661"/>
    </location>
</feature>
<feature type="region of interest" description="Disordered" evidence="2">
    <location>
        <begin position="110"/>
        <end position="170"/>
    </location>
</feature>
<dbReference type="InterPro" id="IPR027417">
    <property type="entry name" value="P-loop_NTPase"/>
</dbReference>
<accession>A0A0N0RSD2</accession>
<dbReference type="EMBL" id="LGAV01000003">
    <property type="protein sequence ID" value="KOS14879.1"/>
    <property type="molecule type" value="Genomic_DNA"/>
</dbReference>
<evidence type="ECO:0000313" key="5">
    <source>
        <dbReference type="Proteomes" id="UP000037751"/>
    </source>
</evidence>
<dbReference type="OrthoDB" id="1926878at2759"/>
<keyword evidence="4" id="KW-0132">Cell division</keyword>
<keyword evidence="4" id="KW-0131">Cell cycle</keyword>
<dbReference type="Gene3D" id="1.10.8.60">
    <property type="match status" value="1"/>
</dbReference>
<dbReference type="GO" id="GO:0003688">
    <property type="term" value="F:DNA replication origin binding"/>
    <property type="evidence" value="ECO:0007669"/>
    <property type="project" value="TreeGrafter"/>
</dbReference>
<reference evidence="4 5" key="1">
    <citation type="submission" date="2015-07" db="EMBL/GenBank/DDBJ databases">
        <title>Draft Genome Sequence of Malassezia furfur CBS1878 and Malassezia pachydermatis CBS1879.</title>
        <authorList>
            <person name="Triana S."/>
            <person name="Ohm R."/>
            <person name="Gonzalez A."/>
            <person name="DeCock H."/>
            <person name="Restrepo S."/>
            <person name="Celis A."/>
        </authorList>
    </citation>
    <scope>NUCLEOTIDE SEQUENCE [LARGE SCALE GENOMIC DNA]</scope>
    <source>
        <strain evidence="4 5">CBS 1879</strain>
    </source>
</reference>
<dbReference type="InterPro" id="IPR003593">
    <property type="entry name" value="AAA+_ATPase"/>
</dbReference>
<feature type="domain" description="AAA+ ATPase" evidence="3">
    <location>
        <begin position="228"/>
        <end position="362"/>
    </location>
</feature>
<dbReference type="CDD" id="cd00009">
    <property type="entry name" value="AAA"/>
    <property type="match status" value="1"/>
</dbReference>
<dbReference type="PANTHER" id="PTHR10763">
    <property type="entry name" value="CELL DIVISION CONTROL PROTEIN 6-RELATED"/>
    <property type="match status" value="1"/>
</dbReference>
<dbReference type="Pfam" id="PF17872">
    <property type="entry name" value="AAA_lid_10"/>
    <property type="match status" value="1"/>
</dbReference>
<dbReference type="GO" id="GO:0033314">
    <property type="term" value="P:mitotic DNA replication checkpoint signaling"/>
    <property type="evidence" value="ECO:0007669"/>
    <property type="project" value="TreeGrafter"/>
</dbReference>
<dbReference type="Pfam" id="PF13191">
    <property type="entry name" value="AAA_16"/>
    <property type="match status" value="1"/>
</dbReference>
<feature type="region of interest" description="Disordered" evidence="2">
    <location>
        <begin position="34"/>
        <end position="82"/>
    </location>
</feature>
<gene>
    <name evidence="4" type="ORF">Malapachy_0700</name>
</gene>